<name>A0A5C3QS26_9AGAR</name>
<protein>
    <submittedName>
        <fullName evidence="2">Uncharacterized protein</fullName>
    </submittedName>
</protein>
<dbReference type="AlphaFoldDB" id="A0A5C3QS26"/>
<dbReference type="Proteomes" id="UP000305067">
    <property type="component" value="Unassembled WGS sequence"/>
</dbReference>
<evidence type="ECO:0000313" key="3">
    <source>
        <dbReference type="Proteomes" id="UP000305067"/>
    </source>
</evidence>
<feature type="compositionally biased region" description="Low complexity" evidence="1">
    <location>
        <begin position="223"/>
        <end position="233"/>
    </location>
</feature>
<reference evidence="2 3" key="1">
    <citation type="journal article" date="2019" name="Nat. Ecol. Evol.">
        <title>Megaphylogeny resolves global patterns of mushroom evolution.</title>
        <authorList>
            <person name="Varga T."/>
            <person name="Krizsan K."/>
            <person name="Foldi C."/>
            <person name="Dima B."/>
            <person name="Sanchez-Garcia M."/>
            <person name="Sanchez-Ramirez S."/>
            <person name="Szollosi G.J."/>
            <person name="Szarkandi J.G."/>
            <person name="Papp V."/>
            <person name="Albert L."/>
            <person name="Andreopoulos W."/>
            <person name="Angelini C."/>
            <person name="Antonin V."/>
            <person name="Barry K.W."/>
            <person name="Bougher N.L."/>
            <person name="Buchanan P."/>
            <person name="Buyck B."/>
            <person name="Bense V."/>
            <person name="Catcheside P."/>
            <person name="Chovatia M."/>
            <person name="Cooper J."/>
            <person name="Damon W."/>
            <person name="Desjardin D."/>
            <person name="Finy P."/>
            <person name="Geml J."/>
            <person name="Haridas S."/>
            <person name="Hughes K."/>
            <person name="Justo A."/>
            <person name="Karasinski D."/>
            <person name="Kautmanova I."/>
            <person name="Kiss B."/>
            <person name="Kocsube S."/>
            <person name="Kotiranta H."/>
            <person name="LaButti K.M."/>
            <person name="Lechner B.E."/>
            <person name="Liimatainen K."/>
            <person name="Lipzen A."/>
            <person name="Lukacs Z."/>
            <person name="Mihaltcheva S."/>
            <person name="Morgado L.N."/>
            <person name="Niskanen T."/>
            <person name="Noordeloos M.E."/>
            <person name="Ohm R.A."/>
            <person name="Ortiz-Santana B."/>
            <person name="Ovrebo C."/>
            <person name="Racz N."/>
            <person name="Riley R."/>
            <person name="Savchenko A."/>
            <person name="Shiryaev A."/>
            <person name="Soop K."/>
            <person name="Spirin V."/>
            <person name="Szebenyi C."/>
            <person name="Tomsovsky M."/>
            <person name="Tulloss R.E."/>
            <person name="Uehling J."/>
            <person name="Grigoriev I.V."/>
            <person name="Vagvolgyi C."/>
            <person name="Papp T."/>
            <person name="Martin F.M."/>
            <person name="Miettinen O."/>
            <person name="Hibbett D.S."/>
            <person name="Nagy L.G."/>
        </authorList>
    </citation>
    <scope>NUCLEOTIDE SEQUENCE [LARGE SCALE GENOMIC DNA]</scope>
    <source>
        <strain evidence="2 3">CBS 309.79</strain>
    </source>
</reference>
<feature type="region of interest" description="Disordered" evidence="1">
    <location>
        <begin position="214"/>
        <end position="233"/>
    </location>
</feature>
<sequence>MKERLQASMLTRLKQEGWENVLNRVTKMTSIWCTLDWKKVQEPLLESDRSRLQPKLVSALEELKIQRLAQETKTRLHHALSAINIVRREYGRTHYIVPLSGDIFTLDPIQQAIFRVFKEFGDDNVDLALEKERLQDAVSEAATLHLDALTSEWILERSRELFSLLPQSSPSRSIDIANDMHSTLRLATTTFYLSSSNNWEPSTSVQAVTSYDASSRVRENDDSTQSSLSTLATAEKADRDRSLGFVINGDAMVTRTGQFVFFQGLVPVIEFMLLKCGHDPATATHSDLQGSSRIFRCKHQSCYNENVTLRDSNLLMATKMIAHWANHLKYTEATLGKFGVCGCS</sequence>
<gene>
    <name evidence="2" type="ORF">BDV98DRAFT_381498</name>
</gene>
<evidence type="ECO:0000256" key="1">
    <source>
        <dbReference type="SAM" id="MobiDB-lite"/>
    </source>
</evidence>
<proteinExistence type="predicted"/>
<evidence type="ECO:0000313" key="2">
    <source>
        <dbReference type="EMBL" id="TFL03331.1"/>
    </source>
</evidence>
<dbReference type="EMBL" id="ML178820">
    <property type="protein sequence ID" value="TFL03331.1"/>
    <property type="molecule type" value="Genomic_DNA"/>
</dbReference>
<accession>A0A5C3QS26</accession>
<organism evidence="2 3">
    <name type="scientific">Pterulicium gracile</name>
    <dbReference type="NCBI Taxonomy" id="1884261"/>
    <lineage>
        <taxon>Eukaryota</taxon>
        <taxon>Fungi</taxon>
        <taxon>Dikarya</taxon>
        <taxon>Basidiomycota</taxon>
        <taxon>Agaricomycotina</taxon>
        <taxon>Agaricomycetes</taxon>
        <taxon>Agaricomycetidae</taxon>
        <taxon>Agaricales</taxon>
        <taxon>Pleurotineae</taxon>
        <taxon>Pterulaceae</taxon>
        <taxon>Pterulicium</taxon>
    </lineage>
</organism>
<keyword evidence="3" id="KW-1185">Reference proteome</keyword>